<dbReference type="Pfam" id="PF12680">
    <property type="entry name" value="SnoaL_2"/>
    <property type="match status" value="1"/>
</dbReference>
<reference evidence="2 5" key="2">
    <citation type="journal article" date="2019" name="Emerg. Microbes Infect.">
        <title>Comprehensive subspecies identification of 175 nontuberculous mycobacteria species based on 7547 genomic profiles.</title>
        <authorList>
            <person name="Matsumoto Y."/>
            <person name="Kinjo T."/>
            <person name="Motooka D."/>
            <person name="Nabeya D."/>
            <person name="Jung N."/>
            <person name="Uechi K."/>
            <person name="Horii T."/>
            <person name="Iida T."/>
            <person name="Fujita J."/>
            <person name="Nakamura S."/>
        </authorList>
    </citation>
    <scope>NUCLEOTIDE SEQUENCE [LARGE SCALE GENOMIC DNA]</scope>
    <source>
        <strain evidence="2 5">JCM 12687</strain>
    </source>
</reference>
<accession>A0A7I7W386</accession>
<reference evidence="3 4" key="1">
    <citation type="submission" date="2016-12" db="EMBL/GenBank/DDBJ databases">
        <title>The new phylogeny of genus Mycobacterium.</title>
        <authorList>
            <person name="Tortoli E."/>
            <person name="Trovato A."/>
            <person name="Cirillo D.M."/>
        </authorList>
    </citation>
    <scope>NUCLEOTIDE SEQUENCE [LARGE SCALE GENOMIC DNA]</scope>
    <source>
        <strain evidence="3 4">DSM 44624</strain>
    </source>
</reference>
<dbReference type="InterPro" id="IPR032710">
    <property type="entry name" value="NTF2-like_dom_sf"/>
</dbReference>
<gene>
    <name evidence="3" type="ORF">BST20_23485</name>
    <name evidence="2" type="ORF">MBRA_10780</name>
</gene>
<reference evidence="2" key="3">
    <citation type="submission" date="2020-02" db="EMBL/GenBank/DDBJ databases">
        <authorList>
            <person name="Matsumoto Y."/>
            <person name="Motooka D."/>
            <person name="Nakamura S."/>
        </authorList>
    </citation>
    <scope>NUCLEOTIDE SEQUENCE</scope>
    <source>
        <strain evidence="2">JCM 12687</strain>
    </source>
</reference>
<dbReference type="SUPFAM" id="SSF54427">
    <property type="entry name" value="NTF2-like"/>
    <property type="match status" value="1"/>
</dbReference>
<organism evidence="3 4">
    <name type="scientific">Mycobacterium branderi</name>
    <dbReference type="NCBI Taxonomy" id="43348"/>
    <lineage>
        <taxon>Bacteria</taxon>
        <taxon>Bacillati</taxon>
        <taxon>Actinomycetota</taxon>
        <taxon>Actinomycetes</taxon>
        <taxon>Mycobacteriales</taxon>
        <taxon>Mycobacteriaceae</taxon>
        <taxon>Mycobacterium</taxon>
    </lineage>
</organism>
<dbReference type="EMBL" id="AP022606">
    <property type="protein sequence ID" value="BBZ10883.1"/>
    <property type="molecule type" value="Genomic_DNA"/>
</dbReference>
<dbReference type="EMBL" id="MVHM01000021">
    <property type="protein sequence ID" value="ORA32935.1"/>
    <property type="molecule type" value="Genomic_DNA"/>
</dbReference>
<name>A0A7I7W386_9MYCO</name>
<dbReference type="Gene3D" id="3.10.450.50">
    <property type="match status" value="1"/>
</dbReference>
<dbReference type="InterPro" id="IPR037401">
    <property type="entry name" value="SnoaL-like"/>
</dbReference>
<sequence length="141" mass="16112">MSRNESFQQAAERIYHDWDKALSDEDVDGLLALYAPEVVFESPAVPLTMGTESGVCHGLDELRPVLEQVAARKPPLRTYYRTGYLTDGAHTMMFEYPRATPDGEQMDFVEVMEIADGLIQRHCVYWGWRGVKVIQDDAYHK</sequence>
<dbReference type="AlphaFoldDB" id="A0A7I7W386"/>
<protein>
    <recommendedName>
        <fullName evidence="1">SnoaL-like domain-containing protein</fullName>
    </recommendedName>
</protein>
<dbReference type="OrthoDB" id="7375782at2"/>
<evidence type="ECO:0000313" key="5">
    <source>
        <dbReference type="Proteomes" id="UP000467379"/>
    </source>
</evidence>
<feature type="domain" description="SnoaL-like" evidence="1">
    <location>
        <begin position="18"/>
        <end position="122"/>
    </location>
</feature>
<keyword evidence="5" id="KW-1185">Reference proteome</keyword>
<dbReference type="Proteomes" id="UP000192441">
    <property type="component" value="Unassembled WGS sequence"/>
</dbReference>
<evidence type="ECO:0000313" key="2">
    <source>
        <dbReference type="EMBL" id="BBZ10883.1"/>
    </source>
</evidence>
<proteinExistence type="predicted"/>
<evidence type="ECO:0000313" key="4">
    <source>
        <dbReference type="Proteomes" id="UP000192441"/>
    </source>
</evidence>
<dbReference type="RefSeq" id="WP_083133822.1">
    <property type="nucleotide sequence ID" value="NZ_AP022606.1"/>
</dbReference>
<dbReference type="Proteomes" id="UP000467379">
    <property type="component" value="Chromosome"/>
</dbReference>
<evidence type="ECO:0000313" key="3">
    <source>
        <dbReference type="EMBL" id="ORA32935.1"/>
    </source>
</evidence>
<evidence type="ECO:0000259" key="1">
    <source>
        <dbReference type="Pfam" id="PF12680"/>
    </source>
</evidence>